<dbReference type="Proteomes" id="UP001416858">
    <property type="component" value="Unassembled WGS sequence"/>
</dbReference>
<gene>
    <name evidence="1" type="ORF">Rcae01_04482</name>
</gene>
<sequence length="280" mass="30888">MPATFSPTNLSRLSRQLITLFCTAVAIGNSVVSGSDPSSQQTPFSEVKCDGDYAHHLQGVCTNRQDAIYWSFTTQLVKTDRDGNVLKQVAVPNHHGDLCFDNGRVYVAVNLGQFNHPQGNADSWVYVYDADSLDLVSKHEVQEVFHGAGGVGIAEDHFFVVGGLPDGVQENYVYEYDADFQFVQKHVIDSKWTQLGIQTATFHEGAWWFGCYGAPYTLLKTDADFNMIGRYHFNCSLGIVGIAPNQMLYALGPKTANGRCMGTLHLARPDEKQGLVAIKK</sequence>
<evidence type="ECO:0000313" key="1">
    <source>
        <dbReference type="EMBL" id="GAA5509013.1"/>
    </source>
</evidence>
<evidence type="ECO:0000313" key="2">
    <source>
        <dbReference type="Proteomes" id="UP001416858"/>
    </source>
</evidence>
<protein>
    <recommendedName>
        <fullName evidence="3">SMP-30/Gluconolaconase/LRE-like region</fullName>
    </recommendedName>
</protein>
<dbReference type="Gene3D" id="2.120.10.80">
    <property type="entry name" value="Kelch-type beta propeller"/>
    <property type="match status" value="1"/>
</dbReference>
<evidence type="ECO:0008006" key="3">
    <source>
        <dbReference type="Google" id="ProtNLM"/>
    </source>
</evidence>
<reference evidence="1 2" key="1">
    <citation type="submission" date="2024-02" db="EMBL/GenBank/DDBJ databases">
        <title>Rhodopirellula caenicola NBRC 110016.</title>
        <authorList>
            <person name="Ichikawa N."/>
            <person name="Katano-Makiyama Y."/>
            <person name="Hidaka K."/>
        </authorList>
    </citation>
    <scope>NUCLEOTIDE SEQUENCE [LARGE SCALE GENOMIC DNA]</scope>
    <source>
        <strain evidence="1 2">NBRC 110016</strain>
    </source>
</reference>
<accession>A0ABP9VXS5</accession>
<comment type="caution">
    <text evidence="1">The sequence shown here is derived from an EMBL/GenBank/DDBJ whole genome shotgun (WGS) entry which is preliminary data.</text>
</comment>
<dbReference type="InterPro" id="IPR015915">
    <property type="entry name" value="Kelch-typ_b-propeller"/>
</dbReference>
<dbReference type="RefSeq" id="WP_345685756.1">
    <property type="nucleotide sequence ID" value="NZ_BAABRO010000012.1"/>
</dbReference>
<organism evidence="1 2">
    <name type="scientific">Novipirellula caenicola</name>
    <dbReference type="NCBI Taxonomy" id="1536901"/>
    <lineage>
        <taxon>Bacteria</taxon>
        <taxon>Pseudomonadati</taxon>
        <taxon>Planctomycetota</taxon>
        <taxon>Planctomycetia</taxon>
        <taxon>Pirellulales</taxon>
        <taxon>Pirellulaceae</taxon>
        <taxon>Novipirellula</taxon>
    </lineage>
</organism>
<dbReference type="SUPFAM" id="SSF63829">
    <property type="entry name" value="Calcium-dependent phosphotriesterase"/>
    <property type="match status" value="1"/>
</dbReference>
<proteinExistence type="predicted"/>
<name>A0ABP9VXS5_9BACT</name>
<dbReference type="EMBL" id="BAABRO010000012">
    <property type="protein sequence ID" value="GAA5509013.1"/>
    <property type="molecule type" value="Genomic_DNA"/>
</dbReference>
<keyword evidence="2" id="KW-1185">Reference proteome</keyword>